<evidence type="ECO:0000313" key="3">
    <source>
        <dbReference type="Proteomes" id="UP000464178"/>
    </source>
</evidence>
<name>A0A6P2D0U3_9BACT</name>
<keyword evidence="3" id="KW-1185">Reference proteome</keyword>
<dbReference type="EMBL" id="LR593886">
    <property type="protein sequence ID" value="VTR94749.1"/>
    <property type="molecule type" value="Genomic_DNA"/>
</dbReference>
<feature type="region of interest" description="Disordered" evidence="1">
    <location>
        <begin position="1"/>
        <end position="23"/>
    </location>
</feature>
<feature type="region of interest" description="Disordered" evidence="1">
    <location>
        <begin position="49"/>
        <end position="85"/>
    </location>
</feature>
<proteinExistence type="predicted"/>
<dbReference type="Proteomes" id="UP000464178">
    <property type="component" value="Chromosome"/>
</dbReference>
<evidence type="ECO:0000256" key="1">
    <source>
        <dbReference type="SAM" id="MobiDB-lite"/>
    </source>
</evidence>
<organism evidence="2 3">
    <name type="scientific">Gemmata massiliana</name>
    <dbReference type="NCBI Taxonomy" id="1210884"/>
    <lineage>
        <taxon>Bacteria</taxon>
        <taxon>Pseudomonadati</taxon>
        <taxon>Planctomycetota</taxon>
        <taxon>Planctomycetia</taxon>
        <taxon>Gemmatales</taxon>
        <taxon>Gemmataceae</taxon>
        <taxon>Gemmata</taxon>
    </lineage>
</organism>
<sequence length="85" mass="9718">MTTTYCKSSKELRPNKMRTPWGRGYPNTELGNWLIKITEWARRTAEVLDKSTDAMGGGGGPRVHSRTRSQRPARPRGQSIVWQIF</sequence>
<dbReference type="AlphaFoldDB" id="A0A6P2D0U3"/>
<gene>
    <name evidence="2" type="ORF">SOIL9_29650</name>
</gene>
<dbReference type="KEGG" id="gms:SOIL9_29650"/>
<evidence type="ECO:0000313" key="2">
    <source>
        <dbReference type="EMBL" id="VTR94749.1"/>
    </source>
</evidence>
<protein>
    <submittedName>
        <fullName evidence="2">Uncharacterized protein</fullName>
    </submittedName>
</protein>
<reference evidence="2 3" key="1">
    <citation type="submission" date="2019-05" db="EMBL/GenBank/DDBJ databases">
        <authorList>
            <consortium name="Science for Life Laboratories"/>
        </authorList>
    </citation>
    <scope>NUCLEOTIDE SEQUENCE [LARGE SCALE GENOMIC DNA]</scope>
    <source>
        <strain evidence="2">Soil9</strain>
    </source>
</reference>
<accession>A0A6P2D0U3</accession>
<feature type="compositionally biased region" description="Basic residues" evidence="1">
    <location>
        <begin position="63"/>
        <end position="74"/>
    </location>
</feature>